<accession>A0A8K1D5Y1</accession>
<dbReference type="Proteomes" id="UP000796761">
    <property type="component" value="Unassembled WGS sequence"/>
</dbReference>
<feature type="compositionally biased region" description="Basic and acidic residues" evidence="1">
    <location>
        <begin position="131"/>
        <end position="149"/>
    </location>
</feature>
<comment type="caution">
    <text evidence="2">The sequence shown here is derived from an EMBL/GenBank/DDBJ whole genome shotgun (WGS) entry which is preliminary data.</text>
</comment>
<name>A0A8K1D5Y1_9PASS</name>
<feature type="region of interest" description="Disordered" evidence="1">
    <location>
        <begin position="129"/>
        <end position="165"/>
    </location>
</feature>
<keyword evidence="3" id="KW-1185">Reference proteome</keyword>
<proteinExistence type="predicted"/>
<sequence>GHVPRSLQQRFLRRFPPAAGADPQQLRGQKYPGLGHVQEDGGADLPQGPRSVLGVGGASQPQPVCCRARRGHAGVQAGAGAPGPGRPRQFPVLCQGSVPAAARLQQLPRRGRHAAPQRFQVPCVQHVVQPGRERRPALHPSDKPGEQHLRPVQHPPGQRHAEPRR</sequence>
<evidence type="ECO:0000313" key="3">
    <source>
        <dbReference type="Proteomes" id="UP000796761"/>
    </source>
</evidence>
<gene>
    <name evidence="2" type="ORF">HGM15179_020657</name>
</gene>
<protein>
    <submittedName>
        <fullName evidence="2">Uncharacterized protein</fullName>
    </submittedName>
</protein>
<reference evidence="2" key="1">
    <citation type="submission" date="2019-04" db="EMBL/GenBank/DDBJ databases">
        <title>Genome assembly of Zosterops borbonicus 15179.</title>
        <authorList>
            <person name="Leroy T."/>
            <person name="Anselmetti Y."/>
            <person name="Tilak M.-K."/>
            <person name="Nabholz B."/>
        </authorList>
    </citation>
    <scope>NUCLEOTIDE SEQUENCE</scope>
    <source>
        <strain evidence="2">HGM_15179</strain>
        <tissue evidence="2">Muscle</tissue>
    </source>
</reference>
<feature type="non-terminal residue" evidence="2">
    <location>
        <position position="1"/>
    </location>
</feature>
<organism evidence="2 3">
    <name type="scientific">Zosterops borbonicus</name>
    <dbReference type="NCBI Taxonomy" id="364589"/>
    <lineage>
        <taxon>Eukaryota</taxon>
        <taxon>Metazoa</taxon>
        <taxon>Chordata</taxon>
        <taxon>Craniata</taxon>
        <taxon>Vertebrata</taxon>
        <taxon>Euteleostomi</taxon>
        <taxon>Archelosauria</taxon>
        <taxon>Archosauria</taxon>
        <taxon>Dinosauria</taxon>
        <taxon>Saurischia</taxon>
        <taxon>Theropoda</taxon>
        <taxon>Coelurosauria</taxon>
        <taxon>Aves</taxon>
        <taxon>Neognathae</taxon>
        <taxon>Neoaves</taxon>
        <taxon>Telluraves</taxon>
        <taxon>Australaves</taxon>
        <taxon>Passeriformes</taxon>
        <taxon>Sylvioidea</taxon>
        <taxon>Zosteropidae</taxon>
        <taxon>Zosterops</taxon>
    </lineage>
</organism>
<feature type="region of interest" description="Disordered" evidence="1">
    <location>
        <begin position="1"/>
        <end position="90"/>
    </location>
</feature>
<evidence type="ECO:0000256" key="1">
    <source>
        <dbReference type="SAM" id="MobiDB-lite"/>
    </source>
</evidence>
<evidence type="ECO:0000313" key="2">
    <source>
        <dbReference type="EMBL" id="TRZ06450.1"/>
    </source>
</evidence>
<dbReference type="EMBL" id="SWJQ01002499">
    <property type="protein sequence ID" value="TRZ06450.1"/>
    <property type="molecule type" value="Genomic_DNA"/>
</dbReference>
<feature type="non-terminal residue" evidence="2">
    <location>
        <position position="165"/>
    </location>
</feature>
<dbReference type="AlphaFoldDB" id="A0A8K1D5Y1"/>